<dbReference type="GO" id="GO:0051287">
    <property type="term" value="F:NAD binding"/>
    <property type="evidence" value="ECO:0007669"/>
    <property type="project" value="InterPro"/>
</dbReference>
<dbReference type="GO" id="GO:0050661">
    <property type="term" value="F:NADP binding"/>
    <property type="evidence" value="ECO:0007669"/>
    <property type="project" value="InterPro"/>
</dbReference>
<dbReference type="Gene3D" id="1.10.1040.10">
    <property type="entry name" value="N-(1-d-carboxylethyl)-l-norvaline Dehydrogenase, domain 2"/>
    <property type="match status" value="1"/>
</dbReference>
<evidence type="ECO:0000313" key="6">
    <source>
        <dbReference type="EMBL" id="RKP57706.1"/>
    </source>
</evidence>
<organism evidence="6 7">
    <name type="scientific">Pararobbsia silviterrae</name>
    <dbReference type="NCBI Taxonomy" id="1792498"/>
    <lineage>
        <taxon>Bacteria</taxon>
        <taxon>Pseudomonadati</taxon>
        <taxon>Pseudomonadota</taxon>
        <taxon>Betaproteobacteria</taxon>
        <taxon>Burkholderiales</taxon>
        <taxon>Burkholderiaceae</taxon>
        <taxon>Pararobbsia</taxon>
    </lineage>
</organism>
<dbReference type="Gene3D" id="3.40.50.720">
    <property type="entry name" value="NAD(P)-binding Rossmann-like Domain"/>
    <property type="match status" value="1"/>
</dbReference>
<dbReference type="PANTHER" id="PTHR43580:SF2">
    <property type="entry name" value="CYTOKINE-LIKE NUCLEAR FACTOR N-PAC"/>
    <property type="match status" value="1"/>
</dbReference>
<evidence type="ECO:0000256" key="1">
    <source>
        <dbReference type="ARBA" id="ARBA00023002"/>
    </source>
</evidence>
<dbReference type="PIRSF" id="PIRSF000103">
    <property type="entry name" value="HIBADH"/>
    <property type="match status" value="1"/>
</dbReference>
<evidence type="ECO:0000259" key="5">
    <source>
        <dbReference type="Pfam" id="PF14833"/>
    </source>
</evidence>
<proteinExistence type="predicted"/>
<accession>A0A494Y4R6</accession>
<evidence type="ECO:0000313" key="7">
    <source>
        <dbReference type="Proteomes" id="UP000270342"/>
    </source>
</evidence>
<dbReference type="PROSITE" id="PS00895">
    <property type="entry name" value="3_HYDROXYISOBUT_DH"/>
    <property type="match status" value="1"/>
</dbReference>
<reference evidence="6 7" key="1">
    <citation type="submission" date="2018-10" db="EMBL/GenBank/DDBJ databases">
        <title>Robbsia sp. DHC34, isolated from soil.</title>
        <authorList>
            <person name="Gao Z.-H."/>
            <person name="Qiu L.-H."/>
        </authorList>
    </citation>
    <scope>NUCLEOTIDE SEQUENCE [LARGE SCALE GENOMIC DNA]</scope>
    <source>
        <strain evidence="6 7">DHC34</strain>
    </source>
</reference>
<dbReference type="SUPFAM" id="SSF48179">
    <property type="entry name" value="6-phosphogluconate dehydrogenase C-terminal domain-like"/>
    <property type="match status" value="1"/>
</dbReference>
<feature type="domain" description="6-phosphogluconate dehydrogenase NADP-binding" evidence="4">
    <location>
        <begin position="8"/>
        <end position="166"/>
    </location>
</feature>
<dbReference type="Pfam" id="PF03446">
    <property type="entry name" value="NAD_binding_2"/>
    <property type="match status" value="1"/>
</dbReference>
<dbReference type="Pfam" id="PF14833">
    <property type="entry name" value="NAD_binding_11"/>
    <property type="match status" value="1"/>
</dbReference>
<dbReference type="InterPro" id="IPR013328">
    <property type="entry name" value="6PGD_dom2"/>
</dbReference>
<dbReference type="PANTHER" id="PTHR43580">
    <property type="entry name" value="OXIDOREDUCTASE GLYR1-RELATED"/>
    <property type="match status" value="1"/>
</dbReference>
<evidence type="ECO:0000259" key="4">
    <source>
        <dbReference type="Pfam" id="PF03446"/>
    </source>
</evidence>
<feature type="active site" evidence="3">
    <location>
        <position position="175"/>
    </location>
</feature>
<dbReference type="InterPro" id="IPR015815">
    <property type="entry name" value="HIBADH-related"/>
</dbReference>
<dbReference type="EMBL" id="RBZU01000002">
    <property type="protein sequence ID" value="RKP57706.1"/>
    <property type="molecule type" value="Genomic_DNA"/>
</dbReference>
<gene>
    <name evidence="6" type="ORF">D7S86_07150</name>
</gene>
<keyword evidence="1" id="KW-0560">Oxidoreductase</keyword>
<name>A0A494Y4R6_9BURK</name>
<dbReference type="RefSeq" id="WP_121084947.1">
    <property type="nucleotide sequence ID" value="NZ_RBZU01000002.1"/>
</dbReference>
<feature type="domain" description="3-hydroxyisobutyrate dehydrogenase-like NAD-binding" evidence="5">
    <location>
        <begin position="173"/>
        <end position="287"/>
    </location>
</feature>
<dbReference type="Proteomes" id="UP000270342">
    <property type="component" value="Unassembled WGS sequence"/>
</dbReference>
<dbReference type="OrthoDB" id="9777604at2"/>
<dbReference type="InterPro" id="IPR006115">
    <property type="entry name" value="6PGDH_NADP-bd"/>
</dbReference>
<dbReference type="GO" id="GO:0016054">
    <property type="term" value="P:organic acid catabolic process"/>
    <property type="evidence" value="ECO:0007669"/>
    <property type="project" value="UniProtKB-ARBA"/>
</dbReference>
<evidence type="ECO:0000256" key="3">
    <source>
        <dbReference type="PIRSR" id="PIRSR000103-1"/>
    </source>
</evidence>
<protein>
    <submittedName>
        <fullName evidence="6">NAD(P)-dependent oxidoreductase</fullName>
    </submittedName>
</protein>
<dbReference type="GO" id="GO:0016491">
    <property type="term" value="F:oxidoreductase activity"/>
    <property type="evidence" value="ECO:0007669"/>
    <property type="project" value="UniProtKB-KW"/>
</dbReference>
<dbReference type="InterPro" id="IPR002204">
    <property type="entry name" value="3-OH-isobutyrate_DH-rel_CS"/>
</dbReference>
<dbReference type="InterPro" id="IPR051265">
    <property type="entry name" value="HIBADH-related_NP60_sf"/>
</dbReference>
<dbReference type="SUPFAM" id="SSF51735">
    <property type="entry name" value="NAD(P)-binding Rossmann-fold domains"/>
    <property type="match status" value="1"/>
</dbReference>
<keyword evidence="2" id="KW-0520">NAD</keyword>
<keyword evidence="7" id="KW-1185">Reference proteome</keyword>
<dbReference type="AlphaFoldDB" id="A0A494Y4R6"/>
<evidence type="ECO:0000256" key="2">
    <source>
        <dbReference type="ARBA" id="ARBA00023027"/>
    </source>
</evidence>
<comment type="caution">
    <text evidence="6">The sequence shown here is derived from an EMBL/GenBank/DDBJ whole genome shotgun (WGS) entry which is preliminary data.</text>
</comment>
<dbReference type="InterPro" id="IPR008927">
    <property type="entry name" value="6-PGluconate_DH-like_C_sf"/>
</dbReference>
<dbReference type="InterPro" id="IPR036291">
    <property type="entry name" value="NAD(P)-bd_dom_sf"/>
</dbReference>
<sequence length="297" mass="31145">MNSTEPTGFIGLGTMGEPMAMNLCRAGVRLVVWNRAADKCDRLAAAGAQIAPDPQAVFAQCERVILMLANGDAVDAVLGRHTPPLFMRTVRDRIVVNMSTVEPGYASMLDADVRAAGGRYVEAPVSGSRKPAELGELVAMLAGAPDDLAAIRPMLAPMCKTSVMCGPVPGALTMKLAVNVFLITMVTGLAEAAHFALSHRLDLAQFAEVLNAGPMASAVSRMKLDKLCTGDLSRQAGISDVLKNTRYAVEAAEAAGVASPLMNACLALYARAESIGYAGDDMISVVHAFARPDLASR</sequence>
<dbReference type="InterPro" id="IPR029154">
    <property type="entry name" value="HIBADH-like_NADP-bd"/>
</dbReference>